<dbReference type="KEGG" id="span:AWL63_20470"/>
<proteinExistence type="predicted"/>
<dbReference type="STRING" id="1560345.AWL63_20470"/>
<dbReference type="InterPro" id="IPR014347">
    <property type="entry name" value="Tautomerase/MIF_sf"/>
</dbReference>
<sequence>MPLVHVSLRRGKPAPYRKAILNGIYEALRETFDVPEDDRFLALSEHSADDFVYGAHYLGVARSDDLLLVQITVTNKRTIEQKKALYRQIVANLADDPGVRPEDVFINLVEVKAENWSLGNGLAQYADPIS</sequence>
<dbReference type="RefSeq" id="WP_069206501.1">
    <property type="nucleotide sequence ID" value="NZ_CP014168.1"/>
</dbReference>
<dbReference type="Proteomes" id="UP000094256">
    <property type="component" value="Chromosome"/>
</dbReference>
<evidence type="ECO:0000313" key="2">
    <source>
        <dbReference type="Proteomes" id="UP000094256"/>
    </source>
</evidence>
<dbReference type="PANTHER" id="PTHR38460">
    <property type="entry name" value="TAUTOMERASE YOLI-RELATED"/>
    <property type="match status" value="1"/>
</dbReference>
<dbReference type="Pfam" id="PF14552">
    <property type="entry name" value="Tautomerase_2"/>
    <property type="match status" value="1"/>
</dbReference>
<dbReference type="AlphaFoldDB" id="A0A1B3ZEY1"/>
<reference evidence="1 2" key="1">
    <citation type="submission" date="2016-01" db="EMBL/GenBank/DDBJ databases">
        <title>Complete genome and mega plasmid sequence of Sphingomonas panacis DCY99 elicits systemic resistance in rice to Xanthomonas oryzae.</title>
        <authorList>
            <person name="Kim Y.J."/>
            <person name="Yang D.C."/>
            <person name="Sing P."/>
        </authorList>
    </citation>
    <scope>NUCLEOTIDE SEQUENCE [LARGE SCALE GENOMIC DNA]</scope>
    <source>
        <strain evidence="1 2">DCY99</strain>
    </source>
</reference>
<dbReference type="SUPFAM" id="SSF55331">
    <property type="entry name" value="Tautomerase/MIF"/>
    <property type="match status" value="1"/>
</dbReference>
<gene>
    <name evidence="1" type="ORF">AWL63_20470</name>
</gene>
<dbReference type="InterPro" id="IPR037479">
    <property type="entry name" value="Tauto_MSAD"/>
</dbReference>
<dbReference type="EMBL" id="CP014168">
    <property type="protein sequence ID" value="AOH85977.1"/>
    <property type="molecule type" value="Genomic_DNA"/>
</dbReference>
<accession>A0A1B3ZEY1</accession>
<name>A0A1B3ZEY1_9SPHN</name>
<protein>
    <submittedName>
        <fullName evidence="1">4-oxalocrotonate tautomerase</fullName>
    </submittedName>
</protein>
<organism evidence="1 2">
    <name type="scientific">Sphingomonas panacis</name>
    <dbReference type="NCBI Taxonomy" id="1560345"/>
    <lineage>
        <taxon>Bacteria</taxon>
        <taxon>Pseudomonadati</taxon>
        <taxon>Pseudomonadota</taxon>
        <taxon>Alphaproteobacteria</taxon>
        <taxon>Sphingomonadales</taxon>
        <taxon>Sphingomonadaceae</taxon>
        <taxon>Sphingomonas</taxon>
    </lineage>
</organism>
<keyword evidence="2" id="KW-1185">Reference proteome</keyword>
<dbReference type="Gene3D" id="3.30.429.10">
    <property type="entry name" value="Macrophage Migration Inhibitory Factor"/>
    <property type="match status" value="1"/>
</dbReference>
<evidence type="ECO:0000313" key="1">
    <source>
        <dbReference type="EMBL" id="AOH85977.1"/>
    </source>
</evidence>
<dbReference type="PANTHER" id="PTHR38460:SF1">
    <property type="entry name" value="TAUTOMERASE YOLI-RELATED"/>
    <property type="match status" value="1"/>
</dbReference>
<dbReference type="OrthoDB" id="9804765at2"/>